<gene>
    <name evidence="2" type="ORF">D8S82_30080</name>
</gene>
<sequence>MINATSTPTTDPTPAGSGRRRRRIAALNVATVTELQSLRAYPSVSILASTQPGPTMRGHDVATLRSLTVQAAQRLTAEGIDDAPLLIASLNTMIAEAAGRPTGRGVALFVSAEHVGRVDLTVSVVDRCVIDPTFATRDLVRALHHTPRHAVLLLSTDRARLLHGHGPVLASAATGAFPVRRRTAGRKGARDETATDFLRRVDRTLGAALRLNPMPLVLAAAEPTASAFRRLSRHTERLAGVVKGNHLHTPTEELVDLTRPVLRDYLRSRAGQALEFIEQRASGGRVVRDMSSAWLAARWERPEMLAVEEDYFYPARLGPGGDSLLPASDVDHPEVIDDAVDELIEMVLSRGGWVALMAPGELPDGSHLALTLRQK</sequence>
<evidence type="ECO:0000313" key="2">
    <source>
        <dbReference type="EMBL" id="TQR82833.1"/>
    </source>
</evidence>
<keyword evidence="3" id="KW-1185">Reference proteome</keyword>
<dbReference type="Proteomes" id="UP000315759">
    <property type="component" value="Unassembled WGS sequence"/>
</dbReference>
<organism evidence="2 3">
    <name type="scientific">Mycolicibacterium hodleri</name>
    <dbReference type="NCBI Taxonomy" id="49897"/>
    <lineage>
        <taxon>Bacteria</taxon>
        <taxon>Bacillati</taxon>
        <taxon>Actinomycetota</taxon>
        <taxon>Actinomycetes</taxon>
        <taxon>Mycobacteriales</taxon>
        <taxon>Mycobacteriaceae</taxon>
        <taxon>Mycolicibacterium</taxon>
    </lineage>
</organism>
<dbReference type="InterPro" id="IPR041289">
    <property type="entry name" value="Bact_RF_family3"/>
</dbReference>
<reference evidence="2 3" key="1">
    <citation type="submission" date="2018-10" db="EMBL/GenBank/DDBJ databases">
        <title>Draft genome of Mycobacterium hodleri strain B.</title>
        <authorList>
            <person name="Amande T.J."/>
            <person name="Mcgenity T.J."/>
        </authorList>
    </citation>
    <scope>NUCLEOTIDE SEQUENCE [LARGE SCALE GENOMIC DNA]</scope>
    <source>
        <strain evidence="2 3">B</strain>
    </source>
</reference>
<evidence type="ECO:0000256" key="1">
    <source>
        <dbReference type="SAM" id="MobiDB-lite"/>
    </source>
</evidence>
<evidence type="ECO:0000313" key="3">
    <source>
        <dbReference type="Proteomes" id="UP000315759"/>
    </source>
</evidence>
<feature type="compositionally biased region" description="Low complexity" evidence="1">
    <location>
        <begin position="1"/>
        <end position="14"/>
    </location>
</feature>
<dbReference type="RefSeq" id="WP_142555595.1">
    <property type="nucleotide sequence ID" value="NZ_VIFX01000058.1"/>
</dbReference>
<protein>
    <submittedName>
        <fullName evidence="2">Uncharacterized protein</fullName>
    </submittedName>
</protein>
<dbReference type="AlphaFoldDB" id="A0A544VS58"/>
<proteinExistence type="predicted"/>
<dbReference type="EMBL" id="VIFX01000058">
    <property type="protein sequence ID" value="TQR82833.1"/>
    <property type="molecule type" value="Genomic_DNA"/>
</dbReference>
<comment type="caution">
    <text evidence="2">The sequence shown here is derived from an EMBL/GenBank/DDBJ whole genome shotgun (WGS) entry which is preliminary data.</text>
</comment>
<feature type="region of interest" description="Disordered" evidence="1">
    <location>
        <begin position="1"/>
        <end position="21"/>
    </location>
</feature>
<dbReference type="Pfam" id="PF18845">
    <property type="entry name" value="baeRF_family3"/>
    <property type="match status" value="1"/>
</dbReference>
<accession>A0A544VS58</accession>
<name>A0A544VS58_9MYCO</name>